<reference evidence="1 2" key="1">
    <citation type="submission" date="2018-06" db="EMBL/GenBank/DDBJ databases">
        <title>WGS assembly of Brassica rapa FPsc.</title>
        <authorList>
            <person name="Bowman J."/>
            <person name="Kohchi T."/>
            <person name="Yamato K."/>
            <person name="Jenkins J."/>
            <person name="Shu S."/>
            <person name="Ishizaki K."/>
            <person name="Yamaoka S."/>
            <person name="Nishihama R."/>
            <person name="Nakamura Y."/>
            <person name="Berger F."/>
            <person name="Adam C."/>
            <person name="Aki S."/>
            <person name="Althoff F."/>
            <person name="Araki T."/>
            <person name="Arteaga-Vazquez M."/>
            <person name="Balasubrmanian S."/>
            <person name="Bauer D."/>
            <person name="Boehm C."/>
            <person name="Briginshaw L."/>
            <person name="Caballero-Perez J."/>
            <person name="Catarino B."/>
            <person name="Chen F."/>
            <person name="Chiyoda S."/>
            <person name="Chovatia M."/>
            <person name="Davies K."/>
            <person name="Delmans M."/>
            <person name="Demura T."/>
            <person name="Dierschke T."/>
            <person name="Dolan L."/>
            <person name="Dorantes-Acosta A."/>
            <person name="Eklund D."/>
            <person name="Florent S."/>
            <person name="Flores-Sandoval E."/>
            <person name="Fujiyama A."/>
            <person name="Fukuzawa H."/>
            <person name="Galik B."/>
            <person name="Grimanelli D."/>
            <person name="Grimwood J."/>
            <person name="Grossniklaus U."/>
            <person name="Hamada T."/>
            <person name="Haseloff J."/>
            <person name="Hetherington A."/>
            <person name="Higo A."/>
            <person name="Hirakawa Y."/>
            <person name="Hundley H."/>
            <person name="Ikeda Y."/>
            <person name="Inoue K."/>
            <person name="Inoue S."/>
            <person name="Ishida S."/>
            <person name="Jia Q."/>
            <person name="Kakita M."/>
            <person name="Kanazawa T."/>
            <person name="Kawai Y."/>
            <person name="Kawashima T."/>
            <person name="Kennedy M."/>
            <person name="Kinose K."/>
            <person name="Kinoshita T."/>
            <person name="Kohara Y."/>
            <person name="Koide E."/>
            <person name="Komatsu K."/>
            <person name="Kopischke S."/>
            <person name="Kubo M."/>
            <person name="Kyozuka J."/>
            <person name="Lagercrantz U."/>
            <person name="Lin S."/>
            <person name="Lindquist E."/>
            <person name="Lipzen A."/>
            <person name="Lu C."/>
            <person name="Luna E."/>
            <person name="Martienssen R."/>
            <person name="Minamino N."/>
            <person name="Mizutani M."/>
            <person name="Mizutani M."/>
            <person name="Mochizuki N."/>
            <person name="Monte I."/>
            <person name="Mosher R."/>
            <person name="Nagasaki H."/>
            <person name="Nakagami H."/>
            <person name="Naramoto S."/>
            <person name="Nishitani K."/>
            <person name="Ohtani M."/>
            <person name="Okamoto T."/>
            <person name="Okumura M."/>
            <person name="Phillips J."/>
            <person name="Pollak B."/>
            <person name="Reinders A."/>
            <person name="Roevekamp M."/>
            <person name="Sano R."/>
            <person name="Sawa S."/>
            <person name="Schmid M."/>
            <person name="Shirakawa M."/>
            <person name="Solano R."/>
            <person name="Spunde A."/>
            <person name="Suetsugu N."/>
            <person name="Sugano S."/>
            <person name="Sugiyama A."/>
            <person name="Sun R."/>
            <person name="Suzuki Y."/>
            <person name="Takenaka M."/>
            <person name="Takezawa D."/>
            <person name="Tomogane H."/>
            <person name="Tsuzuki M."/>
            <person name="Ueda T."/>
            <person name="Umeda M."/>
            <person name="Ward J."/>
            <person name="Watanabe Y."/>
            <person name="Yazaki K."/>
            <person name="Yokoyama R."/>
            <person name="Yoshitake Y."/>
            <person name="Yotsui I."/>
            <person name="Zachgo S."/>
            <person name="Schmutz J."/>
        </authorList>
    </citation>
    <scope>NUCLEOTIDE SEQUENCE [LARGE SCALE GENOMIC DNA]</scope>
    <source>
        <strain evidence="2">cv. B-3</strain>
    </source>
</reference>
<dbReference type="Proteomes" id="UP000264353">
    <property type="component" value="Chromosome A7"/>
</dbReference>
<accession>A0A397YXT7</accession>
<sequence>MSLMRSETRYWPNYSCLVYLKNFNIRCFCNELEMLRRRKRMTSALIEIGKREYRRRRVTWRCQLSKPTNSAMDVFFSFH</sequence>
<dbReference type="AlphaFoldDB" id="A0A397YXT7"/>
<evidence type="ECO:0000313" key="1">
    <source>
        <dbReference type="EMBL" id="RID55656.1"/>
    </source>
</evidence>
<dbReference type="EMBL" id="CM010634">
    <property type="protein sequence ID" value="RID55656.1"/>
    <property type="molecule type" value="Genomic_DNA"/>
</dbReference>
<gene>
    <name evidence="1" type="ORF">BRARA_G02904</name>
</gene>
<protein>
    <submittedName>
        <fullName evidence="1">Uncharacterized protein</fullName>
    </submittedName>
</protein>
<proteinExistence type="predicted"/>
<name>A0A397YXT7_BRACM</name>
<organism evidence="1 2">
    <name type="scientific">Brassica campestris</name>
    <name type="common">Field mustard</name>
    <dbReference type="NCBI Taxonomy" id="3711"/>
    <lineage>
        <taxon>Eukaryota</taxon>
        <taxon>Viridiplantae</taxon>
        <taxon>Streptophyta</taxon>
        <taxon>Embryophyta</taxon>
        <taxon>Tracheophyta</taxon>
        <taxon>Spermatophyta</taxon>
        <taxon>Magnoliopsida</taxon>
        <taxon>eudicotyledons</taxon>
        <taxon>Gunneridae</taxon>
        <taxon>Pentapetalae</taxon>
        <taxon>rosids</taxon>
        <taxon>malvids</taxon>
        <taxon>Brassicales</taxon>
        <taxon>Brassicaceae</taxon>
        <taxon>Brassiceae</taxon>
        <taxon>Brassica</taxon>
    </lineage>
</organism>
<evidence type="ECO:0000313" key="2">
    <source>
        <dbReference type="Proteomes" id="UP000264353"/>
    </source>
</evidence>